<dbReference type="AlphaFoldDB" id="A0A9W9F0F3"/>
<feature type="region of interest" description="Disordered" evidence="1">
    <location>
        <begin position="168"/>
        <end position="192"/>
    </location>
</feature>
<dbReference type="RefSeq" id="XP_056509423.1">
    <property type="nucleotide sequence ID" value="XM_056656623.1"/>
</dbReference>
<proteinExistence type="predicted"/>
<name>A0A9W9F0F3_9EURO</name>
<dbReference type="OrthoDB" id="190201at2759"/>
<sequence length="323" mass="35239">MAYSGLPLFPPIPASIRRRILHLYSSHRAAPKSHESSRDPRRGLVASSEPHLLCHDQTWAPATPEARPATASGDWDSFDSSASGISDSPRLDGAGCPVNYETQSGLRWNRVVPAFNLLRNAGFEAQQPHADGTLARSLYLNALVYLLEALPSDLTPEETSLLQHHIPDSVRTSPASCPQPDSEHVDPATSSHSQLPARSYLHRLLACMIVQFCLLVRFLLPFARLLLRRLYEYERSHRITERIVTATLDTADGLGKSSAQIGSTVLNMNEGRVGTAVSSAAAWWIEGVAGGIYEGVGEGMLHLGLLGPGLELNQVSMQTSRRH</sequence>
<keyword evidence="3" id="KW-1185">Reference proteome</keyword>
<evidence type="ECO:0000313" key="3">
    <source>
        <dbReference type="Proteomes" id="UP001141434"/>
    </source>
</evidence>
<reference evidence="2" key="1">
    <citation type="submission" date="2022-11" db="EMBL/GenBank/DDBJ databases">
        <authorList>
            <person name="Petersen C."/>
        </authorList>
    </citation>
    <scope>NUCLEOTIDE SEQUENCE</scope>
    <source>
        <strain evidence="2">IBT 34128</strain>
    </source>
</reference>
<gene>
    <name evidence="2" type="ORF">NUU61_006095</name>
</gene>
<evidence type="ECO:0000313" key="2">
    <source>
        <dbReference type="EMBL" id="KAJ5091225.1"/>
    </source>
</evidence>
<dbReference type="GeneID" id="81395792"/>
<organism evidence="2 3">
    <name type="scientific">Penicillium alfredii</name>
    <dbReference type="NCBI Taxonomy" id="1506179"/>
    <lineage>
        <taxon>Eukaryota</taxon>
        <taxon>Fungi</taxon>
        <taxon>Dikarya</taxon>
        <taxon>Ascomycota</taxon>
        <taxon>Pezizomycotina</taxon>
        <taxon>Eurotiomycetes</taxon>
        <taxon>Eurotiomycetidae</taxon>
        <taxon>Eurotiales</taxon>
        <taxon>Aspergillaceae</taxon>
        <taxon>Penicillium</taxon>
    </lineage>
</organism>
<comment type="caution">
    <text evidence="2">The sequence shown here is derived from an EMBL/GenBank/DDBJ whole genome shotgun (WGS) entry which is preliminary data.</text>
</comment>
<accession>A0A9W9F0F3</accession>
<dbReference type="Proteomes" id="UP001141434">
    <property type="component" value="Unassembled WGS sequence"/>
</dbReference>
<dbReference type="EMBL" id="JAPMSZ010000009">
    <property type="protein sequence ID" value="KAJ5091225.1"/>
    <property type="molecule type" value="Genomic_DNA"/>
</dbReference>
<evidence type="ECO:0000256" key="1">
    <source>
        <dbReference type="SAM" id="MobiDB-lite"/>
    </source>
</evidence>
<protein>
    <submittedName>
        <fullName evidence="2">Uncharacterized protein</fullName>
    </submittedName>
</protein>
<feature type="region of interest" description="Disordered" evidence="1">
    <location>
        <begin position="63"/>
        <end position="93"/>
    </location>
</feature>
<feature type="compositionally biased region" description="Low complexity" evidence="1">
    <location>
        <begin position="78"/>
        <end position="88"/>
    </location>
</feature>
<reference evidence="2" key="2">
    <citation type="journal article" date="2023" name="IMA Fungus">
        <title>Comparative genomic study of the Penicillium genus elucidates a diverse pangenome and 15 lateral gene transfer events.</title>
        <authorList>
            <person name="Petersen C."/>
            <person name="Sorensen T."/>
            <person name="Nielsen M.R."/>
            <person name="Sondergaard T.E."/>
            <person name="Sorensen J.L."/>
            <person name="Fitzpatrick D.A."/>
            <person name="Frisvad J.C."/>
            <person name="Nielsen K.L."/>
        </authorList>
    </citation>
    <scope>NUCLEOTIDE SEQUENCE</scope>
    <source>
        <strain evidence="2">IBT 34128</strain>
    </source>
</reference>